<dbReference type="GO" id="GO:0016020">
    <property type="term" value="C:membrane"/>
    <property type="evidence" value="ECO:0007669"/>
    <property type="project" value="UniProtKB-SubCell"/>
</dbReference>
<dbReference type="RefSeq" id="WP_183792927.1">
    <property type="nucleotide sequence ID" value="NZ_JACIDU010000009.1"/>
</dbReference>
<feature type="compositionally biased region" description="Low complexity" evidence="5">
    <location>
        <begin position="542"/>
        <end position="557"/>
    </location>
</feature>
<dbReference type="Gene3D" id="1.25.40.10">
    <property type="entry name" value="Tetratricopeptide repeat domain"/>
    <property type="match status" value="1"/>
</dbReference>
<dbReference type="InterPro" id="IPR010817">
    <property type="entry name" value="HemY_N"/>
</dbReference>
<feature type="compositionally biased region" description="Basic and acidic residues" evidence="5">
    <location>
        <begin position="562"/>
        <end position="584"/>
    </location>
</feature>
<dbReference type="AlphaFoldDB" id="A0A7W6K2F6"/>
<dbReference type="InterPro" id="IPR011990">
    <property type="entry name" value="TPR-like_helical_dom_sf"/>
</dbReference>
<dbReference type="SUPFAM" id="SSF48452">
    <property type="entry name" value="TPR-like"/>
    <property type="match status" value="1"/>
</dbReference>
<keyword evidence="3 6" id="KW-1133">Transmembrane helix</keyword>
<dbReference type="InterPro" id="IPR016982">
    <property type="entry name" value="Mms48"/>
</dbReference>
<dbReference type="EMBL" id="JACIDU010000009">
    <property type="protein sequence ID" value="MBB4103930.1"/>
    <property type="molecule type" value="Genomic_DNA"/>
</dbReference>
<feature type="transmembrane region" description="Helical" evidence="6">
    <location>
        <begin position="42"/>
        <end position="62"/>
    </location>
</feature>
<feature type="transmembrane region" description="Helical" evidence="6">
    <location>
        <begin position="5"/>
        <end position="22"/>
    </location>
</feature>
<reference evidence="8 9" key="1">
    <citation type="submission" date="2020-08" db="EMBL/GenBank/DDBJ databases">
        <title>Genomic Encyclopedia of Type Strains, Phase IV (KMG-IV): sequencing the most valuable type-strain genomes for metagenomic binning, comparative biology and taxonomic classification.</title>
        <authorList>
            <person name="Goeker M."/>
        </authorList>
    </citation>
    <scope>NUCLEOTIDE SEQUENCE [LARGE SCALE GENOMIC DNA]</scope>
    <source>
        <strain evidence="8 9">DSM 26385</strain>
    </source>
</reference>
<keyword evidence="2 6" id="KW-0812">Transmembrane</keyword>
<evidence type="ECO:0000256" key="2">
    <source>
        <dbReference type="ARBA" id="ARBA00022692"/>
    </source>
</evidence>
<evidence type="ECO:0000259" key="7">
    <source>
        <dbReference type="Pfam" id="PF07219"/>
    </source>
</evidence>
<sequence length="584" mass="62875">MIKLLIYAGMVLALGFGFSWLADRPGTLSVIWQGQLIEMSLMVAASIAVAFVAAVMLVWWLIRTVWTSPHSVRRFFRARKRDRGYQALSTGLIAAGAGNALLARKMAARSRGLLRADQEPLILLLDAQAALIEGRYDEARAKFEAMANDPETRELGLRGLYVEARRLGANEAARQYAEQAAEAAPYLSWAAEATLEHHAQSGNWQAALDLLDRQKAAHVLDKPTANRLRAVLLTAKASEAIEKDPAVARDNAVQALKFDKGFVPAALIAAQGYVREDNLRKAAAVLEQVWKIEPHPQVAALYVRARGGDTALDRLKRAERLQSLRPNHVESLLAVADAALAARDLAKAREKAMAAARMEPRESAFLLLADIEEAETGDDARIRHWMAQALKAPRDPAWVADGAVSETWRPTSPVTGKLDAFHWKVPYGQLSGPVEEGSLSAAEAAFASLPPVKPVSAEAKTGTVSASAPKAEPVIIRPDPVLEPAAATTVTDRKGEVMPFFGRPPDDPGVKQAIAEEPSSVAPPAPVTPQPSPVVVKAPAPVAAPEATEPVTAVPEPFFGRPPDDPGVKKPDQTSGDKTRLPLY</sequence>
<evidence type="ECO:0000256" key="3">
    <source>
        <dbReference type="ARBA" id="ARBA00022989"/>
    </source>
</evidence>
<comment type="subcellular location">
    <subcellularLocation>
        <location evidence="1">Membrane</location>
    </subcellularLocation>
</comment>
<proteinExistence type="predicted"/>
<dbReference type="Proteomes" id="UP000584824">
    <property type="component" value="Unassembled WGS sequence"/>
</dbReference>
<accession>A0A7W6K2F6</accession>
<evidence type="ECO:0000256" key="6">
    <source>
        <dbReference type="SAM" id="Phobius"/>
    </source>
</evidence>
<name>A0A7W6K2F6_9HYPH</name>
<feature type="domain" description="HemY N-terminal" evidence="7">
    <location>
        <begin position="26"/>
        <end position="133"/>
    </location>
</feature>
<comment type="caution">
    <text evidence="8">The sequence shown here is derived from an EMBL/GenBank/DDBJ whole genome shotgun (WGS) entry which is preliminary data.</text>
</comment>
<evidence type="ECO:0000313" key="8">
    <source>
        <dbReference type="EMBL" id="MBB4103930.1"/>
    </source>
</evidence>
<feature type="transmembrane region" description="Helical" evidence="6">
    <location>
        <begin position="83"/>
        <end position="102"/>
    </location>
</feature>
<dbReference type="Pfam" id="PF07219">
    <property type="entry name" value="HemY_N"/>
    <property type="match status" value="1"/>
</dbReference>
<organism evidence="8 9">
    <name type="scientific">Allorhizobium borbori</name>
    <dbReference type="NCBI Taxonomy" id="485907"/>
    <lineage>
        <taxon>Bacteria</taxon>
        <taxon>Pseudomonadati</taxon>
        <taxon>Pseudomonadota</taxon>
        <taxon>Alphaproteobacteria</taxon>
        <taxon>Hyphomicrobiales</taxon>
        <taxon>Rhizobiaceae</taxon>
        <taxon>Rhizobium/Agrobacterium group</taxon>
        <taxon>Allorhizobium</taxon>
    </lineage>
</organism>
<gene>
    <name evidence="8" type="ORF">GGQ66_002498</name>
</gene>
<keyword evidence="4 6" id="KW-0472">Membrane</keyword>
<evidence type="ECO:0000313" key="9">
    <source>
        <dbReference type="Proteomes" id="UP000584824"/>
    </source>
</evidence>
<feature type="region of interest" description="Disordered" evidence="5">
    <location>
        <begin position="542"/>
        <end position="584"/>
    </location>
</feature>
<dbReference type="PIRSF" id="PIRSF031802">
    <property type="entry name" value="UCP031802"/>
    <property type="match status" value="1"/>
</dbReference>
<evidence type="ECO:0000256" key="5">
    <source>
        <dbReference type="SAM" id="MobiDB-lite"/>
    </source>
</evidence>
<protein>
    <submittedName>
        <fullName evidence="8">HemY protein</fullName>
    </submittedName>
</protein>
<evidence type="ECO:0000256" key="4">
    <source>
        <dbReference type="ARBA" id="ARBA00023136"/>
    </source>
</evidence>
<keyword evidence="9" id="KW-1185">Reference proteome</keyword>
<evidence type="ECO:0000256" key="1">
    <source>
        <dbReference type="ARBA" id="ARBA00004370"/>
    </source>
</evidence>